<reference evidence="14" key="1">
    <citation type="submission" date="2019-06" db="EMBL/GenBank/DDBJ databases">
        <authorList>
            <consortium name="Wellcome Sanger Institute Data Sharing"/>
        </authorList>
    </citation>
    <scope>NUCLEOTIDE SEQUENCE [LARGE SCALE GENOMIC DNA]</scope>
</reference>
<dbReference type="PANTHER" id="PTHR22917">
    <property type="entry name" value="HEMOPEXIN DOMAIN-CONTAINING PROTEIN"/>
    <property type="match status" value="1"/>
</dbReference>
<evidence type="ECO:0000256" key="2">
    <source>
        <dbReference type="ARBA" id="ARBA00004613"/>
    </source>
</evidence>
<dbReference type="Proteomes" id="UP000472263">
    <property type="component" value="Chromosome 2"/>
</dbReference>
<dbReference type="FunFam" id="2.110.10.10:FF:000009">
    <property type="entry name" value="Hemopexin"/>
    <property type="match status" value="1"/>
</dbReference>
<dbReference type="SUPFAM" id="SSF50923">
    <property type="entry name" value="Hemopexin-like domain"/>
    <property type="match status" value="2"/>
</dbReference>
<keyword evidence="8" id="KW-0479">Metal-binding</keyword>
<reference evidence="14" key="3">
    <citation type="submission" date="2025-09" db="UniProtKB">
        <authorList>
            <consortium name="Ensembl"/>
        </authorList>
    </citation>
    <scope>IDENTIFICATION</scope>
</reference>
<dbReference type="InterPro" id="IPR000585">
    <property type="entry name" value="Hemopexin-like_dom"/>
</dbReference>
<comment type="similarity">
    <text evidence="3">Belongs to the hemopexin family.</text>
</comment>
<evidence type="ECO:0000256" key="8">
    <source>
        <dbReference type="ARBA" id="ARBA00022723"/>
    </source>
</evidence>
<evidence type="ECO:0000256" key="9">
    <source>
        <dbReference type="ARBA" id="ARBA00022729"/>
    </source>
</evidence>
<feature type="repeat" description="Hemopexin" evidence="13">
    <location>
        <begin position="329"/>
        <end position="376"/>
    </location>
</feature>
<keyword evidence="5" id="KW-0813">Transport</keyword>
<dbReference type="InterPro" id="IPR036375">
    <property type="entry name" value="Hemopexin-like_dom_sf"/>
</dbReference>
<keyword evidence="10" id="KW-0677">Repeat</keyword>
<keyword evidence="9" id="KW-0732">Signal</keyword>
<comment type="subcellular location">
    <subcellularLocation>
        <location evidence="2">Secreted</location>
    </subcellularLocation>
</comment>
<evidence type="ECO:0000256" key="7">
    <source>
        <dbReference type="ARBA" id="ARBA00022617"/>
    </source>
</evidence>
<dbReference type="GO" id="GO:0005615">
    <property type="term" value="C:extracellular space"/>
    <property type="evidence" value="ECO:0007669"/>
    <property type="project" value="TreeGrafter"/>
</dbReference>
<gene>
    <name evidence="14" type="primary">hpxb</name>
</gene>
<keyword evidence="11" id="KW-0408">Iron</keyword>
<keyword evidence="7" id="KW-0349">Heme</keyword>
<evidence type="ECO:0000313" key="14">
    <source>
        <dbReference type="Ensembl" id="ENSMMDP00005042815.1"/>
    </source>
</evidence>
<organism evidence="14 15">
    <name type="scientific">Myripristis murdjan</name>
    <name type="common">pinecone soldierfish</name>
    <dbReference type="NCBI Taxonomy" id="586833"/>
    <lineage>
        <taxon>Eukaryota</taxon>
        <taxon>Metazoa</taxon>
        <taxon>Chordata</taxon>
        <taxon>Craniata</taxon>
        <taxon>Vertebrata</taxon>
        <taxon>Euteleostomi</taxon>
        <taxon>Actinopterygii</taxon>
        <taxon>Neopterygii</taxon>
        <taxon>Teleostei</taxon>
        <taxon>Neoteleostei</taxon>
        <taxon>Acanthomorphata</taxon>
        <taxon>Holocentriformes</taxon>
        <taxon>Holocentridae</taxon>
        <taxon>Myripristis</taxon>
    </lineage>
</organism>
<dbReference type="CDD" id="cd00094">
    <property type="entry name" value="HX"/>
    <property type="match status" value="1"/>
</dbReference>
<dbReference type="SMART" id="SM00120">
    <property type="entry name" value="HX"/>
    <property type="match status" value="6"/>
</dbReference>
<sequence length="470" mass="53349">MPYLNVVKYIQNKKIKTHNLYALKLTAAGLSSHQPLVSAEHNHLHFPCCLHNLSCINALYFHTVNAEDGQHHDHPDRCDGIEFDAIVPDENGVTYFFKDNHLWRGFTGSAHFFNHTFKELDDHHIGHIDAAFRMHNPDSEDHDHIYFFLDDKVFSYYNHTLEEGYPKEINKVFKEIPSHLDAAVECPKGECVTDSVLFFKGHVVYTYDISTKVVKEKTWDHLPVCTSAYRWLEHHYCFHGNSFTRFNPVTGVVEGTYPKDARNYFMMCPGFGHGGNYQPPKCSDVKLDAITTDDEGKPYAFIGSNYMHLNPKGPHRHPFPIIRKWKEVTEGVDAVFSYTDKLYMIKGEQVYIYKSGAGYTLIEGYPKTLKEELGIDGPITASFVCPSEHTVHIIQGSKMMDVDLTATPRAVTSEVPLSISDIDAVLCDADGVKVYKGSQYYEYASPMVLAVSRIAPVPQNVPREILGCQD</sequence>
<evidence type="ECO:0000256" key="10">
    <source>
        <dbReference type="ARBA" id="ARBA00022737"/>
    </source>
</evidence>
<dbReference type="Gene3D" id="2.110.10.10">
    <property type="entry name" value="Hemopexin-like domain"/>
    <property type="match status" value="2"/>
</dbReference>
<feature type="repeat" description="Hemopexin" evidence="13">
    <location>
        <begin position="222"/>
        <end position="268"/>
    </location>
</feature>
<keyword evidence="12" id="KW-0325">Glycoprotein</keyword>
<dbReference type="InterPro" id="IPR051298">
    <property type="entry name" value="Heme_transport/Cell_adhesion"/>
</dbReference>
<comment type="function">
    <text evidence="1">Binds heme and transports it to the liver for breakdown and iron recovery, after which the free hemopexin returns to the circulation.</text>
</comment>
<dbReference type="GeneTree" id="ENSGT00390000009178"/>
<evidence type="ECO:0000256" key="4">
    <source>
        <dbReference type="ARBA" id="ARBA00013632"/>
    </source>
</evidence>
<evidence type="ECO:0000256" key="13">
    <source>
        <dbReference type="PROSITE-ProRule" id="PRU01011"/>
    </source>
</evidence>
<evidence type="ECO:0000256" key="1">
    <source>
        <dbReference type="ARBA" id="ARBA00002031"/>
    </source>
</evidence>
<proteinExistence type="inferred from homology"/>
<evidence type="ECO:0000256" key="6">
    <source>
        <dbReference type="ARBA" id="ARBA00022525"/>
    </source>
</evidence>
<keyword evidence="15" id="KW-1185">Reference proteome</keyword>
<evidence type="ECO:0000313" key="15">
    <source>
        <dbReference type="Proteomes" id="UP000472263"/>
    </source>
</evidence>
<dbReference type="PROSITE" id="PS51642">
    <property type="entry name" value="HEMOPEXIN_2"/>
    <property type="match status" value="4"/>
</dbReference>
<dbReference type="Pfam" id="PF00045">
    <property type="entry name" value="Hemopexin"/>
    <property type="match status" value="1"/>
</dbReference>
<accession>A0A667ZIM1</accession>
<evidence type="ECO:0000256" key="12">
    <source>
        <dbReference type="ARBA" id="ARBA00023180"/>
    </source>
</evidence>
<reference evidence="14" key="2">
    <citation type="submission" date="2025-08" db="UniProtKB">
        <authorList>
            <consortium name="Ensembl"/>
        </authorList>
    </citation>
    <scope>IDENTIFICATION</scope>
</reference>
<name>A0A667ZIM1_9TELE</name>
<feature type="repeat" description="Hemopexin" evidence="13">
    <location>
        <begin position="177"/>
        <end position="221"/>
    </location>
</feature>
<dbReference type="InterPro" id="IPR018487">
    <property type="entry name" value="Hemopexin-like_repeat"/>
</dbReference>
<dbReference type="Ensembl" id="ENSMMDT00005043682.1">
    <property type="protein sequence ID" value="ENSMMDP00005042815.1"/>
    <property type="gene ID" value="ENSMMDG00005017978.1"/>
</dbReference>
<dbReference type="PANTHER" id="PTHR22917:SF9">
    <property type="entry name" value="HEMOPEXIN"/>
    <property type="match status" value="1"/>
</dbReference>
<dbReference type="GO" id="GO:0046872">
    <property type="term" value="F:metal ion binding"/>
    <property type="evidence" value="ECO:0007669"/>
    <property type="project" value="UniProtKB-KW"/>
</dbReference>
<evidence type="ECO:0000256" key="5">
    <source>
        <dbReference type="ARBA" id="ARBA00022448"/>
    </source>
</evidence>
<keyword evidence="6" id="KW-0964">Secreted</keyword>
<protein>
    <recommendedName>
        <fullName evidence="4">Hemopexin</fullName>
    </recommendedName>
</protein>
<dbReference type="AlphaFoldDB" id="A0A667ZIM1"/>
<evidence type="ECO:0000256" key="3">
    <source>
        <dbReference type="ARBA" id="ARBA00011072"/>
    </source>
</evidence>
<feature type="repeat" description="Hemopexin" evidence="13">
    <location>
        <begin position="125"/>
        <end position="176"/>
    </location>
</feature>
<dbReference type="InParanoid" id="A0A667ZIM1"/>
<evidence type="ECO:0000256" key="11">
    <source>
        <dbReference type="ARBA" id="ARBA00023004"/>
    </source>
</evidence>